<dbReference type="Pfam" id="PF00201">
    <property type="entry name" value="UDPGT"/>
    <property type="match status" value="1"/>
</dbReference>
<keyword evidence="3 4" id="KW-0808">Transferase</keyword>
<name>A0ABM3ISW9_ZIZJJ</name>
<sequence>MYIYIYIYVYIYVLKTTQFNSYFFNLIYVFSFSIICSIPQKITMGSESDQLRIFFFPLPAPGHMIPMIDEARLFAKRGVDVTIIITQGNASFIQKIIDREFEAGHKIRTHILQFPSAQVGLPDGIENYNTITSMNMGVPLFQGLGLLQKPIEQLLHEIRPDCIVSDMFYPWTLDVANKLGIPRLGFRGMSHISMCAEHCIKIHEPHKSAESNVVLLPGLPHKIKMLISQLPDWSITTNDFTPLMDAVVDSEQRSYGMLMNSFHELENDYEQYFKTSMGLKAWSVGPVSLWVNRDFTHKAERHKIACEYGEEHEIIDWLDSKQDNSVLYVGFGSLTMFPATQLKEIAHGLEASGHPFIWVIRKKETDEYKQVFPKGFEERMRGSKRGFIIKGWAPQMVILDHPATGGFLTHCGWNSILEGINAGLPMITWPLFAEQFFNEKLVTDVVRVGVSLGLKEWRQWGYEGTEVVKRQEVEKAVRLLMGDGEEAAEMRKRVSELKDAANKAVEIGGSSQTNLMDLINELKALKIRN</sequence>
<dbReference type="GeneID" id="107424902"/>
<dbReference type="PANTHER" id="PTHR48047:SF45">
    <property type="entry name" value="SCOPOLETIN GLUCOSYLTRANSFERASE-LIKE"/>
    <property type="match status" value="1"/>
</dbReference>
<evidence type="ECO:0000256" key="4">
    <source>
        <dbReference type="RuleBase" id="RU003718"/>
    </source>
</evidence>
<dbReference type="EC" id="2.4.1.-" evidence="5"/>
<evidence type="ECO:0000313" key="7">
    <source>
        <dbReference type="Proteomes" id="UP001652623"/>
    </source>
</evidence>
<accession>A0ABM3ISW9</accession>
<dbReference type="InterPro" id="IPR002213">
    <property type="entry name" value="UDP_glucos_trans"/>
</dbReference>
<feature type="transmembrane region" description="Helical" evidence="6">
    <location>
        <begin position="20"/>
        <end position="38"/>
    </location>
</feature>
<dbReference type="CDD" id="cd03784">
    <property type="entry name" value="GT1_Gtf-like"/>
    <property type="match status" value="1"/>
</dbReference>
<keyword evidence="2 4" id="KW-0328">Glycosyltransferase</keyword>
<dbReference type="SUPFAM" id="SSF53756">
    <property type="entry name" value="UDP-Glycosyltransferase/glycogen phosphorylase"/>
    <property type="match status" value="1"/>
</dbReference>
<dbReference type="InterPro" id="IPR035595">
    <property type="entry name" value="UDP_glycos_trans_CS"/>
</dbReference>
<protein>
    <recommendedName>
        <fullName evidence="5">Glycosyltransferase</fullName>
        <ecNumber evidence="5">2.4.1.-</ecNumber>
    </recommendedName>
</protein>
<keyword evidence="6" id="KW-1133">Transmembrane helix</keyword>
<gene>
    <name evidence="8" type="primary">LOC107424902</name>
</gene>
<dbReference type="GO" id="GO:0016757">
    <property type="term" value="F:glycosyltransferase activity"/>
    <property type="evidence" value="ECO:0007669"/>
    <property type="project" value="UniProtKB-KW"/>
</dbReference>
<keyword evidence="6" id="KW-0472">Membrane</keyword>
<dbReference type="Proteomes" id="UP001652623">
    <property type="component" value="Chromosome 7"/>
</dbReference>
<proteinExistence type="inferred from homology"/>
<keyword evidence="7" id="KW-1185">Reference proteome</keyword>
<evidence type="ECO:0000256" key="3">
    <source>
        <dbReference type="ARBA" id="ARBA00022679"/>
    </source>
</evidence>
<evidence type="ECO:0000256" key="6">
    <source>
        <dbReference type="SAM" id="Phobius"/>
    </source>
</evidence>
<evidence type="ECO:0000256" key="5">
    <source>
        <dbReference type="RuleBase" id="RU362057"/>
    </source>
</evidence>
<evidence type="ECO:0000256" key="1">
    <source>
        <dbReference type="ARBA" id="ARBA00009995"/>
    </source>
</evidence>
<keyword evidence="6" id="KW-0812">Transmembrane</keyword>
<dbReference type="PROSITE" id="PS00375">
    <property type="entry name" value="UDPGT"/>
    <property type="match status" value="1"/>
</dbReference>
<dbReference type="Gene3D" id="3.40.50.2000">
    <property type="entry name" value="Glycogen Phosphorylase B"/>
    <property type="match status" value="2"/>
</dbReference>
<dbReference type="PANTHER" id="PTHR48047">
    <property type="entry name" value="GLYCOSYLTRANSFERASE"/>
    <property type="match status" value="1"/>
</dbReference>
<comment type="similarity">
    <text evidence="1 4">Belongs to the UDP-glycosyltransferase family.</text>
</comment>
<evidence type="ECO:0000313" key="8">
    <source>
        <dbReference type="RefSeq" id="XP_048334831.2"/>
    </source>
</evidence>
<organism evidence="7 8">
    <name type="scientific">Ziziphus jujuba</name>
    <name type="common">Chinese jujube</name>
    <name type="synonym">Ziziphus sativa</name>
    <dbReference type="NCBI Taxonomy" id="326968"/>
    <lineage>
        <taxon>Eukaryota</taxon>
        <taxon>Viridiplantae</taxon>
        <taxon>Streptophyta</taxon>
        <taxon>Embryophyta</taxon>
        <taxon>Tracheophyta</taxon>
        <taxon>Spermatophyta</taxon>
        <taxon>Magnoliopsida</taxon>
        <taxon>eudicotyledons</taxon>
        <taxon>Gunneridae</taxon>
        <taxon>Pentapetalae</taxon>
        <taxon>rosids</taxon>
        <taxon>fabids</taxon>
        <taxon>Rosales</taxon>
        <taxon>Rhamnaceae</taxon>
        <taxon>Paliureae</taxon>
        <taxon>Ziziphus</taxon>
    </lineage>
</organism>
<dbReference type="RefSeq" id="XP_048334831.2">
    <property type="nucleotide sequence ID" value="XM_048478874.2"/>
</dbReference>
<evidence type="ECO:0000256" key="2">
    <source>
        <dbReference type="ARBA" id="ARBA00022676"/>
    </source>
</evidence>
<reference evidence="8" key="1">
    <citation type="submission" date="2025-08" db="UniProtKB">
        <authorList>
            <consortium name="RefSeq"/>
        </authorList>
    </citation>
    <scope>IDENTIFICATION</scope>
    <source>
        <tissue evidence="8">Seedling</tissue>
    </source>
</reference>